<organism evidence="2 3">
    <name type="scientific">Oesophagostomum dentatum</name>
    <name type="common">Nodular worm</name>
    <dbReference type="NCBI Taxonomy" id="61180"/>
    <lineage>
        <taxon>Eukaryota</taxon>
        <taxon>Metazoa</taxon>
        <taxon>Ecdysozoa</taxon>
        <taxon>Nematoda</taxon>
        <taxon>Chromadorea</taxon>
        <taxon>Rhabditida</taxon>
        <taxon>Rhabditina</taxon>
        <taxon>Rhabditomorpha</taxon>
        <taxon>Strongyloidea</taxon>
        <taxon>Strongylidae</taxon>
        <taxon>Oesophagostomum</taxon>
    </lineage>
</organism>
<gene>
    <name evidence="2" type="ORF">OESDEN_01542</name>
</gene>
<evidence type="ECO:0000313" key="3">
    <source>
        <dbReference type="Proteomes" id="UP000053660"/>
    </source>
</evidence>
<accession>A0A0B1TQS0</accession>
<evidence type="ECO:0000256" key="1">
    <source>
        <dbReference type="SAM" id="MobiDB-lite"/>
    </source>
</evidence>
<evidence type="ECO:0000313" key="2">
    <source>
        <dbReference type="EMBL" id="KHJ98471.1"/>
    </source>
</evidence>
<feature type="region of interest" description="Disordered" evidence="1">
    <location>
        <begin position="1"/>
        <end position="20"/>
    </location>
</feature>
<protein>
    <submittedName>
        <fullName evidence="2">Uncharacterized protein</fullName>
    </submittedName>
</protein>
<feature type="region of interest" description="Disordered" evidence="1">
    <location>
        <begin position="46"/>
        <end position="73"/>
    </location>
</feature>
<dbReference type="OrthoDB" id="5982823at2759"/>
<proteinExistence type="predicted"/>
<sequence length="73" mass="8619">MDSEAQTPDNDPGWKDIGDQQVYTDEELQEFEKEYAKQQGWGERAYEATTMPVPHVDRNQQVQYEQERQAQVK</sequence>
<name>A0A0B1TQS0_OESDE</name>
<dbReference type="AlphaFoldDB" id="A0A0B1TQS0"/>
<dbReference type="EMBL" id="KN549307">
    <property type="protein sequence ID" value="KHJ98471.1"/>
    <property type="molecule type" value="Genomic_DNA"/>
</dbReference>
<keyword evidence="3" id="KW-1185">Reference proteome</keyword>
<dbReference type="Proteomes" id="UP000053660">
    <property type="component" value="Unassembled WGS sequence"/>
</dbReference>
<reference evidence="2 3" key="1">
    <citation type="submission" date="2014-03" db="EMBL/GenBank/DDBJ databases">
        <title>Draft genome of the hookworm Oesophagostomum dentatum.</title>
        <authorList>
            <person name="Mitreva M."/>
        </authorList>
    </citation>
    <scope>NUCLEOTIDE SEQUENCE [LARGE SCALE GENOMIC DNA]</scope>
    <source>
        <strain evidence="2 3">OD-Hann</strain>
    </source>
</reference>